<proteinExistence type="predicted"/>
<dbReference type="InterPro" id="IPR005475">
    <property type="entry name" value="Transketolase-like_Pyr-bd"/>
</dbReference>
<dbReference type="RefSeq" id="WP_111061782.1">
    <property type="nucleotide sequence ID" value="NZ_JBHUCU010000007.1"/>
</dbReference>
<evidence type="ECO:0000256" key="4">
    <source>
        <dbReference type="ARBA" id="ARBA00023002"/>
    </source>
</evidence>
<dbReference type="EMBL" id="QKSB01000001">
    <property type="protein sequence ID" value="PZE18880.1"/>
    <property type="molecule type" value="Genomic_DNA"/>
</dbReference>
<keyword evidence="8" id="KW-1185">Reference proteome</keyword>
<dbReference type="Pfam" id="PF02779">
    <property type="entry name" value="Transket_pyr"/>
    <property type="match status" value="1"/>
</dbReference>
<dbReference type="AlphaFoldDB" id="A0A2W1N5K9"/>
<keyword evidence="4" id="KW-0560">Oxidoreductase</keyword>
<evidence type="ECO:0000256" key="5">
    <source>
        <dbReference type="ARBA" id="ARBA00023052"/>
    </source>
</evidence>
<dbReference type="Pfam" id="PF00676">
    <property type="entry name" value="E1_dh"/>
    <property type="match status" value="1"/>
</dbReference>
<dbReference type="SUPFAM" id="SSF52518">
    <property type="entry name" value="Thiamin diphosphate-binding fold (THDP-binding)"/>
    <property type="match status" value="2"/>
</dbReference>
<dbReference type="OrthoDB" id="9769337at2"/>
<name>A0A2W1N5K9_9FLAO</name>
<organism evidence="7 8">
    <name type="scientific">Putridiphycobacter roseus</name>
    <dbReference type="NCBI Taxonomy" id="2219161"/>
    <lineage>
        <taxon>Bacteria</taxon>
        <taxon>Pseudomonadati</taxon>
        <taxon>Bacteroidota</taxon>
        <taxon>Flavobacteriia</taxon>
        <taxon>Flavobacteriales</taxon>
        <taxon>Crocinitomicaceae</taxon>
        <taxon>Putridiphycobacter</taxon>
    </lineage>
</organism>
<comment type="caution">
    <text evidence="7">The sequence shown here is derived from an EMBL/GenBank/DDBJ whole genome shotgun (WGS) entry which is preliminary data.</text>
</comment>
<dbReference type="InterPro" id="IPR009014">
    <property type="entry name" value="Transketo_C/PFOR_II"/>
</dbReference>
<dbReference type="Gene3D" id="3.40.50.970">
    <property type="match status" value="2"/>
</dbReference>
<dbReference type="Gene3D" id="3.40.50.920">
    <property type="match status" value="1"/>
</dbReference>
<dbReference type="EC" id="1.2.4.4" evidence="3"/>
<dbReference type="CDD" id="cd02000">
    <property type="entry name" value="TPP_E1_PDC_ADC_BCADC"/>
    <property type="match status" value="1"/>
</dbReference>
<protein>
    <recommendedName>
        <fullName evidence="3">3-methyl-2-oxobutanoate dehydrogenase (2-methylpropanoyl-transferring)</fullName>
        <ecNumber evidence="3">1.2.4.4</ecNumber>
    </recommendedName>
</protein>
<evidence type="ECO:0000256" key="3">
    <source>
        <dbReference type="ARBA" id="ARBA00012277"/>
    </source>
</evidence>
<dbReference type="SUPFAM" id="SSF52922">
    <property type="entry name" value="TK C-terminal domain-like"/>
    <property type="match status" value="1"/>
</dbReference>
<dbReference type="Pfam" id="PF02780">
    <property type="entry name" value="Transketolase_C"/>
    <property type="match status" value="1"/>
</dbReference>
<dbReference type="GO" id="GO:0003863">
    <property type="term" value="F:branched-chain 2-oxo acid dehydrogenase activity"/>
    <property type="evidence" value="ECO:0007669"/>
    <property type="project" value="UniProtKB-EC"/>
</dbReference>
<evidence type="ECO:0000256" key="1">
    <source>
        <dbReference type="ARBA" id="ARBA00001964"/>
    </source>
</evidence>
<evidence type="ECO:0000313" key="8">
    <source>
        <dbReference type="Proteomes" id="UP000249248"/>
    </source>
</evidence>
<gene>
    <name evidence="7" type="ORF">DNU06_03355</name>
</gene>
<dbReference type="InterPro" id="IPR029061">
    <property type="entry name" value="THDP-binding"/>
</dbReference>
<dbReference type="InterPro" id="IPR001017">
    <property type="entry name" value="DH_E1"/>
</dbReference>
<dbReference type="GO" id="GO:0009083">
    <property type="term" value="P:branched-chain amino acid catabolic process"/>
    <property type="evidence" value="ECO:0007669"/>
    <property type="project" value="TreeGrafter"/>
</dbReference>
<feature type="domain" description="Transketolase-like pyrimidine-binding" evidence="6">
    <location>
        <begin position="470"/>
        <end position="644"/>
    </location>
</feature>
<comment type="cofactor">
    <cofactor evidence="1">
        <name>thiamine diphosphate</name>
        <dbReference type="ChEBI" id="CHEBI:58937"/>
    </cofactor>
</comment>
<reference evidence="7 8" key="1">
    <citation type="submission" date="2018-06" db="EMBL/GenBank/DDBJ databases">
        <title>The draft genome sequence of Crocinitomix sp. SM1701.</title>
        <authorList>
            <person name="Zhang X."/>
        </authorList>
    </citation>
    <scope>NUCLEOTIDE SEQUENCE [LARGE SCALE GENOMIC DNA]</scope>
    <source>
        <strain evidence="7 8">SM1701</strain>
    </source>
</reference>
<evidence type="ECO:0000256" key="2">
    <source>
        <dbReference type="ARBA" id="ARBA00003906"/>
    </source>
</evidence>
<accession>A0A2W1N5K9</accession>
<comment type="function">
    <text evidence="2">E1 component of the 2-oxoglutarate dehydrogenase (OGDH) complex which catalyzes the decarboxylation of 2-oxoglutarate, the first step in the conversion of 2-oxoglutarate to succinyl-CoA and CO(2).</text>
</comment>
<dbReference type="PANTHER" id="PTHR42980">
    <property type="entry name" value="2-OXOISOVALERATE DEHYDROGENASE SUBUNIT BETA-RELATED"/>
    <property type="match status" value="1"/>
</dbReference>
<dbReference type="GO" id="GO:0007584">
    <property type="term" value="P:response to nutrient"/>
    <property type="evidence" value="ECO:0007669"/>
    <property type="project" value="TreeGrafter"/>
</dbReference>
<sequence length="804" mass="89685">MGTKNDSVLADVNTKFKTEVLADYRLARISRETSLLGRREVLSGKAKFGIFGDGKEVAQLAMAKQFKNGDFRSGYYRDQTFMMAIGALTVKEYFAALYAHTDVTKEPASGGRQMGGHYATRSLNEDGTWKNLMEQKNSSADISPTAGQMPRLVGLALASKMYRQNDALHHMTNFTDKGNEVAFGTIGDASTSEGPFWESVNAAGVLQIPFAISIWDDGYGISVSRKYQTTKNSISDALSGMQRSKEVPGYEIFKVKGWDYPALVETYEKAIKLCREEHVPVMIHVIEVNQPQGHSTSGSHERYKSEERLQWEKDFDCIDKFKAFILDAEIANATELEEIEKAAKKQVSAEKREAWTEFLNELTTDLNIALPWLETIVAESANGVFAQKTLDALKAEMNPIRKDIIAASKKILRLTAGEDSTAKTELKDWLNALKEINTDRYSSHLYSQSAESPLLVSRTAPEYPAEPEMIDGRLILRENFDVMFTNRPEVLTFGEDTGKIGGVNQSMEGMQEKFGKLRVTDTGIRECTIIGQGIGMAMRGLRPIAEIQYLDYLHYAIQLLSDDLATVQYRTKGGQKAPLIIRTRGHRLEGVWHSGSPMGMIINAIRGIHVCVPRNMTKAAGFYNTLIKSDDPALVIEPLNGYRSKEPKPTNFGVFCEPLGVPEITQEGTDVTLVSYGSTFNLIAETVKQLAEVDISVELIDAQTLLPFDVHHMIAKSLEKTNKLVIVDEDCTSGATAYMLDQILVKQKGYYHLDSEPVTISSHDHRPAYGTDGDYFSKPNNEDVFEKVYALMRESNPAKYPELY</sequence>
<dbReference type="Proteomes" id="UP000249248">
    <property type="component" value="Unassembled WGS sequence"/>
</dbReference>
<dbReference type="InterPro" id="IPR033248">
    <property type="entry name" value="Transketolase_C"/>
</dbReference>
<evidence type="ECO:0000259" key="6">
    <source>
        <dbReference type="SMART" id="SM00861"/>
    </source>
</evidence>
<evidence type="ECO:0000313" key="7">
    <source>
        <dbReference type="EMBL" id="PZE18880.1"/>
    </source>
</evidence>
<keyword evidence="5" id="KW-0786">Thiamine pyrophosphate</keyword>
<dbReference type="PANTHER" id="PTHR42980:SF1">
    <property type="entry name" value="2-OXOISOVALERATE DEHYDROGENASE SUBUNIT BETA, MITOCHONDRIAL"/>
    <property type="match status" value="1"/>
</dbReference>
<dbReference type="SMART" id="SM00861">
    <property type="entry name" value="Transket_pyr"/>
    <property type="match status" value="1"/>
</dbReference>